<dbReference type="Proteomes" id="UP000265614">
    <property type="component" value="Unassembled WGS sequence"/>
</dbReference>
<dbReference type="AlphaFoldDB" id="A0A3A3YRC9"/>
<dbReference type="EMBL" id="QZEZ01000010">
    <property type="protein sequence ID" value="RJK93193.1"/>
    <property type="molecule type" value="Genomic_DNA"/>
</dbReference>
<evidence type="ECO:0000256" key="1">
    <source>
        <dbReference type="SAM" id="Phobius"/>
    </source>
</evidence>
<proteinExistence type="predicted"/>
<keyword evidence="1" id="KW-0472">Membrane</keyword>
<accession>A0A3A3YRC9</accession>
<protein>
    <submittedName>
        <fullName evidence="2">DUF1772 domain-containing protein</fullName>
    </submittedName>
</protein>
<comment type="caution">
    <text evidence="2">The sequence shown here is derived from an EMBL/GenBank/DDBJ whole genome shotgun (WGS) entry which is preliminary data.</text>
</comment>
<organism evidence="2 3">
    <name type="scientific">Vallicoccus soli</name>
    <dbReference type="NCBI Taxonomy" id="2339232"/>
    <lineage>
        <taxon>Bacteria</taxon>
        <taxon>Bacillati</taxon>
        <taxon>Actinomycetota</taxon>
        <taxon>Actinomycetes</taxon>
        <taxon>Motilibacterales</taxon>
        <taxon>Vallicoccaceae</taxon>
        <taxon>Vallicoccus</taxon>
    </lineage>
</organism>
<feature type="transmembrane region" description="Helical" evidence="1">
    <location>
        <begin position="37"/>
        <end position="57"/>
    </location>
</feature>
<dbReference type="OrthoDB" id="27509at2"/>
<reference evidence="2 3" key="1">
    <citation type="submission" date="2018-09" db="EMBL/GenBank/DDBJ databases">
        <title>YIM 75000 draft genome.</title>
        <authorList>
            <person name="Tang S."/>
            <person name="Feng Y."/>
        </authorList>
    </citation>
    <scope>NUCLEOTIDE SEQUENCE [LARGE SCALE GENOMIC DNA]</scope>
    <source>
        <strain evidence="2 3">YIM 75000</strain>
    </source>
</reference>
<evidence type="ECO:0000313" key="3">
    <source>
        <dbReference type="Proteomes" id="UP000265614"/>
    </source>
</evidence>
<name>A0A3A3YRC9_9ACTN</name>
<keyword evidence="1" id="KW-0812">Transmembrane</keyword>
<gene>
    <name evidence="2" type="ORF">D5H78_17200</name>
</gene>
<keyword evidence="1" id="KW-1133">Transmembrane helix</keyword>
<evidence type="ECO:0000313" key="2">
    <source>
        <dbReference type="EMBL" id="RJK93193.1"/>
    </source>
</evidence>
<sequence>MLYAGFQWTVQLVVYPQMARVPAAAFPAYEDAHRRRVTLLVGPLFLALAVTAGVLVLAPPEGVGAGERLVAAAGLAGVVGTTGLRAAPLHGRLAQGWDAGLHRALLRWDALRTAAATVQAVLAGWLLVG</sequence>
<keyword evidence="3" id="KW-1185">Reference proteome</keyword>